<dbReference type="EMBL" id="LGRX02007394">
    <property type="protein sequence ID" value="KAK3275120.1"/>
    <property type="molecule type" value="Genomic_DNA"/>
</dbReference>
<organism evidence="2 3">
    <name type="scientific">Cymbomonas tetramitiformis</name>
    <dbReference type="NCBI Taxonomy" id="36881"/>
    <lineage>
        <taxon>Eukaryota</taxon>
        <taxon>Viridiplantae</taxon>
        <taxon>Chlorophyta</taxon>
        <taxon>Pyramimonadophyceae</taxon>
        <taxon>Pyramimonadales</taxon>
        <taxon>Pyramimonadaceae</taxon>
        <taxon>Cymbomonas</taxon>
    </lineage>
</organism>
<dbReference type="Proteomes" id="UP001190700">
    <property type="component" value="Unassembled WGS sequence"/>
</dbReference>
<feature type="compositionally biased region" description="Low complexity" evidence="1">
    <location>
        <begin position="87"/>
        <end position="101"/>
    </location>
</feature>
<feature type="region of interest" description="Disordered" evidence="1">
    <location>
        <begin position="87"/>
        <end position="117"/>
    </location>
</feature>
<reference evidence="2 3" key="1">
    <citation type="journal article" date="2015" name="Genome Biol. Evol.">
        <title>Comparative Genomics of a Bacterivorous Green Alga Reveals Evolutionary Causalities and Consequences of Phago-Mixotrophic Mode of Nutrition.</title>
        <authorList>
            <person name="Burns J.A."/>
            <person name="Paasch A."/>
            <person name="Narechania A."/>
            <person name="Kim E."/>
        </authorList>
    </citation>
    <scope>NUCLEOTIDE SEQUENCE [LARGE SCALE GENOMIC DNA]</scope>
    <source>
        <strain evidence="2 3">PLY_AMNH</strain>
    </source>
</reference>
<evidence type="ECO:0000313" key="3">
    <source>
        <dbReference type="Proteomes" id="UP001190700"/>
    </source>
</evidence>
<keyword evidence="3" id="KW-1185">Reference proteome</keyword>
<accession>A0AAE0L810</accession>
<evidence type="ECO:0000313" key="2">
    <source>
        <dbReference type="EMBL" id="KAK3275120.1"/>
    </source>
</evidence>
<comment type="caution">
    <text evidence="2">The sequence shown here is derived from an EMBL/GenBank/DDBJ whole genome shotgun (WGS) entry which is preliminary data.</text>
</comment>
<proteinExistence type="predicted"/>
<protein>
    <submittedName>
        <fullName evidence="2">Uncharacterized protein</fullName>
    </submittedName>
</protein>
<gene>
    <name evidence="2" type="ORF">CYMTET_16752</name>
</gene>
<sequence length="625" mass="67322">MYISARKPQEEISVLVILPFHVSPASQRAYSRLLETYKGFAGPELAFMGDFDELSDVDPVGADDSSPRVLEPAQNRLVEMRTQLLSSLSRTRSRCQRTSGGSTAGSEPSSDGGLQRGSPIRAELVAQLSAVRSLKKSEPVPLTLAGAGHVGPSAGLISASEAVARYVAPGLRAEQPSLGVTATVPTSQASNLLGGISAVEPIAHALLPPDRGVRRFAESEVPLGIFGQAGNYIQPEQLSGGLHNINITATGTGHLDTNVASLMPGVAPTTTAPGPPATVPSGGNALSFEDLLSAAVVSHGLTDLVTGAIDGLTLRDPASPSYPGREMMENYSGNSTDSASRKQMQRIMQSDTLGASSEFQYTPFQERAGDLIQDGATLRVKDKLQFPRVDRFLSWCRRRCEDWERIRDSGIGVFTYNPDPASPFKAHYRTAVMIVARYEFLMELVEYVRTEMPHVPFEATYVLITSYYVTARWTKQPFTTALSEDRDLLRLGSEKFTTVSARRENLRRLVMESFPTVAFQRVLARTGYVPTPMVQGAGLLPAPPQSGVLSPPSGAGAVVPPVASRPCPLCGSSEHSYYAGNYTHTGTITRACNRVKRVDGVKMKCVKKHAFSGPLMTPCDYTETV</sequence>
<name>A0AAE0L810_9CHLO</name>
<dbReference type="AlphaFoldDB" id="A0AAE0L810"/>
<evidence type="ECO:0000256" key="1">
    <source>
        <dbReference type="SAM" id="MobiDB-lite"/>
    </source>
</evidence>